<evidence type="ECO:0000256" key="2">
    <source>
        <dbReference type="ARBA" id="ARBA00022801"/>
    </source>
</evidence>
<dbReference type="EMBL" id="AKCR02000031">
    <property type="protein sequence ID" value="PKK25731.1"/>
    <property type="molecule type" value="Genomic_DNA"/>
</dbReference>
<name>A0A2I0M7T1_COLLI</name>
<dbReference type="AlphaFoldDB" id="A0A2I0M7T1"/>
<dbReference type="STRING" id="8932.A0A2I0M7T1"/>
<dbReference type="Proteomes" id="UP000053872">
    <property type="component" value="Unassembled WGS sequence"/>
</dbReference>
<accession>A0A2I0M7T1</accession>
<dbReference type="Pfam" id="PF00135">
    <property type="entry name" value="COesterase"/>
    <property type="match status" value="2"/>
</dbReference>
<protein>
    <submittedName>
        <fullName evidence="6">Fatty acyl-CoA hydrolase, medium chain</fullName>
    </submittedName>
</protein>
<reference evidence="6 7" key="1">
    <citation type="journal article" date="2013" name="Science">
        <title>Genomic diversity and evolution of the head crest in the rock pigeon.</title>
        <authorList>
            <person name="Shapiro M.D."/>
            <person name="Kronenberg Z."/>
            <person name="Li C."/>
            <person name="Domyan E.T."/>
            <person name="Pan H."/>
            <person name="Campbell M."/>
            <person name="Tan H."/>
            <person name="Huff C.D."/>
            <person name="Hu H."/>
            <person name="Vickrey A.I."/>
            <person name="Nielsen S.C."/>
            <person name="Stringham S.A."/>
            <person name="Hu H."/>
            <person name="Willerslev E."/>
            <person name="Gilbert M.T."/>
            <person name="Yandell M."/>
            <person name="Zhang G."/>
            <person name="Wang J."/>
        </authorList>
    </citation>
    <scope>NUCLEOTIDE SEQUENCE [LARGE SCALE GENOMIC DNA]</scope>
    <source>
        <tissue evidence="6">Blood</tissue>
    </source>
</reference>
<dbReference type="InterPro" id="IPR029058">
    <property type="entry name" value="AB_hydrolase_fold"/>
</dbReference>
<keyword evidence="4" id="KW-0732">Signal</keyword>
<evidence type="ECO:0000313" key="6">
    <source>
        <dbReference type="EMBL" id="PKK25731.1"/>
    </source>
</evidence>
<evidence type="ECO:0000256" key="4">
    <source>
        <dbReference type="SAM" id="SignalP"/>
    </source>
</evidence>
<dbReference type="PROSITE" id="PS00941">
    <property type="entry name" value="CARBOXYLESTERASE_B_2"/>
    <property type="match status" value="2"/>
</dbReference>
<keyword evidence="7" id="KW-1185">Reference proteome</keyword>
<dbReference type="InterPro" id="IPR019819">
    <property type="entry name" value="Carboxylesterase_B_CS"/>
</dbReference>
<dbReference type="PROSITE" id="PS00122">
    <property type="entry name" value="CARBOXYLESTERASE_B_1"/>
    <property type="match status" value="2"/>
</dbReference>
<dbReference type="InterPro" id="IPR019826">
    <property type="entry name" value="Carboxylesterase_B_AS"/>
</dbReference>
<keyword evidence="3" id="KW-1015">Disulfide bond</keyword>
<sequence length="983" mass="108576">MATGKDALLLLLILTVRVTALVATGHNAEQPEVETKYGRVRGYRFKVDAAERSVNVFLGLPFAKPPVGPLRFSEPQPPEPWKGVRDATSYPPMCLQDKEKGNLISYLVTNRKEKVYLQVSEDCLYLNVYTPVATEKQDLPVFVWIHGGGLVCGAGSTYDGSALAAFDNVVVVTIQYRLGIPGYFSTGDKHAPGNWGYLDQVAALQWIQENIRYFGGDPGSVTIVGESAGGVSVSALVLSPLAKGLFHKAISESGTASRLLFTDHPEEAAKRVAAASDCEKPSSAAIVECLREKTEEEIAQIAQNLPTIYAFATADGVFFPKRPVQLLFEKLINPVPYLIGVNNCEFGWVMPTSFKIPASADGLDEDVARQHLQGLLAMNIKGVTSEVVDRVYNEYIGNAANRIQVRDGFLDAVADAWFVFPSIEVMAPRSQIALLCSIAFIVCGAEGQNGAEPEVTIALGRLKGRQTIVKETDRLVNVFLGIPFAKAPVGPLRFSPPEPPEPWNELRDATSYPPICPQDLSLLKIAEKNFKEKHIPFRTSEDCLYLNVYSPAGSNKNKLPVMVWIHGGNFIFGGASRYDGSALAAYENIVVVLIQYRLGLLGFFNTGDEHARGNWGFLDQVAALQWVQENIERFGGDPGSVTLFGASAGSCSVFAHILSPMSKGLFHKAILESGIIIPPDKALHLTTDLKRIASIFKCEMSSSLSLINCLRNQEANNIVFNSTDITFLPLVLDGVFLHKSPEEILAGKEFNAVPFMIGVTNNEFGWNMRSTSRIPGLKEIGDKKSIISTLEFFLPLIDLPPEFLPVIVDEYLGNTDDPAELRDGFLELLGDLGIVIPSIRALNYYRESGAPTYFFEYQHRPISYRDNKPAYVKADHGDEVGFVFGGPFLAGDIQLRSEVTEEEKNLSRTLMKYWANFARNGNPNGEGLVEWPSYNLNEEYLQINLKQKKASKLKEKKVDFWRKVMFEKTNSKRTENKKVNSEL</sequence>
<evidence type="ECO:0000256" key="3">
    <source>
        <dbReference type="ARBA" id="ARBA00023157"/>
    </source>
</evidence>
<dbReference type="SUPFAM" id="SSF53474">
    <property type="entry name" value="alpha/beta-Hydrolases"/>
    <property type="match status" value="2"/>
</dbReference>
<proteinExistence type="inferred from homology"/>
<feature type="chain" id="PRO_5014157036" evidence="4">
    <location>
        <begin position="21"/>
        <end position="983"/>
    </location>
</feature>
<dbReference type="PANTHER" id="PTHR11559">
    <property type="entry name" value="CARBOXYLESTERASE"/>
    <property type="match status" value="1"/>
</dbReference>
<dbReference type="InterPro" id="IPR002018">
    <property type="entry name" value="CarbesteraseB"/>
</dbReference>
<evidence type="ECO:0000313" key="7">
    <source>
        <dbReference type="Proteomes" id="UP000053872"/>
    </source>
</evidence>
<evidence type="ECO:0000256" key="1">
    <source>
        <dbReference type="ARBA" id="ARBA00005964"/>
    </source>
</evidence>
<dbReference type="CDD" id="cd00312">
    <property type="entry name" value="Esterase_lipase"/>
    <property type="match status" value="1"/>
</dbReference>
<feature type="domain" description="Carboxylesterase type B" evidence="5">
    <location>
        <begin position="30"/>
        <end position="426"/>
    </location>
</feature>
<dbReference type="InParanoid" id="A0A2I0M7T1"/>
<comment type="caution">
    <text evidence="6">The sequence shown here is derived from an EMBL/GenBank/DDBJ whole genome shotgun (WGS) entry which is preliminary data.</text>
</comment>
<feature type="domain" description="Carboxylesterase type B" evidence="5">
    <location>
        <begin position="452"/>
        <end position="961"/>
    </location>
</feature>
<gene>
    <name evidence="6" type="ORF">A306_00009331</name>
</gene>
<dbReference type="FunFam" id="3.40.50.1820:FF:000011">
    <property type="entry name" value="Carboxylic ester hydrolase"/>
    <property type="match status" value="2"/>
</dbReference>
<feature type="signal peptide" evidence="4">
    <location>
        <begin position="1"/>
        <end position="20"/>
    </location>
</feature>
<dbReference type="Gene3D" id="3.40.50.1820">
    <property type="entry name" value="alpha/beta hydrolase"/>
    <property type="match status" value="2"/>
</dbReference>
<evidence type="ECO:0000259" key="5">
    <source>
        <dbReference type="Pfam" id="PF00135"/>
    </source>
</evidence>
<dbReference type="GO" id="GO:0016787">
    <property type="term" value="F:hydrolase activity"/>
    <property type="evidence" value="ECO:0007669"/>
    <property type="project" value="UniProtKB-KW"/>
</dbReference>
<organism evidence="6 7">
    <name type="scientific">Columba livia</name>
    <name type="common">Rock dove</name>
    <dbReference type="NCBI Taxonomy" id="8932"/>
    <lineage>
        <taxon>Eukaryota</taxon>
        <taxon>Metazoa</taxon>
        <taxon>Chordata</taxon>
        <taxon>Craniata</taxon>
        <taxon>Vertebrata</taxon>
        <taxon>Euteleostomi</taxon>
        <taxon>Archelosauria</taxon>
        <taxon>Archosauria</taxon>
        <taxon>Dinosauria</taxon>
        <taxon>Saurischia</taxon>
        <taxon>Theropoda</taxon>
        <taxon>Coelurosauria</taxon>
        <taxon>Aves</taxon>
        <taxon>Neognathae</taxon>
        <taxon>Neoaves</taxon>
        <taxon>Columbimorphae</taxon>
        <taxon>Columbiformes</taxon>
        <taxon>Columbidae</taxon>
        <taxon>Columba</taxon>
    </lineage>
</organism>
<dbReference type="InterPro" id="IPR050309">
    <property type="entry name" value="Type-B_Carboxylest/Lipase"/>
</dbReference>
<comment type="similarity">
    <text evidence="1">Belongs to the type-B carboxylesterase/lipase family.</text>
</comment>
<keyword evidence="2 6" id="KW-0378">Hydrolase</keyword>